<keyword evidence="5 7" id="KW-0472">Membrane</keyword>
<keyword evidence="2 7" id="KW-0813">Transport</keyword>
<keyword evidence="9" id="KW-0675">Receptor</keyword>
<keyword evidence="4 7" id="KW-0812">Transmembrane</keyword>
<protein>
    <submittedName>
        <fullName evidence="9">TonB-dependent receptor</fullName>
    </submittedName>
</protein>
<dbReference type="NCBIfam" id="TIGR04057">
    <property type="entry name" value="SusC_RagA_signa"/>
    <property type="match status" value="1"/>
</dbReference>
<dbReference type="AlphaFoldDB" id="A0A444VI35"/>
<dbReference type="SUPFAM" id="SSF56935">
    <property type="entry name" value="Porins"/>
    <property type="match status" value="1"/>
</dbReference>
<gene>
    <name evidence="9" type="ORF">DN53_05790</name>
</gene>
<evidence type="ECO:0000256" key="2">
    <source>
        <dbReference type="ARBA" id="ARBA00022448"/>
    </source>
</evidence>
<evidence type="ECO:0000256" key="7">
    <source>
        <dbReference type="PROSITE-ProRule" id="PRU01360"/>
    </source>
</evidence>
<evidence type="ECO:0000256" key="5">
    <source>
        <dbReference type="ARBA" id="ARBA00023136"/>
    </source>
</evidence>
<comment type="subcellular location">
    <subcellularLocation>
        <location evidence="1 7">Cell outer membrane</location>
        <topology evidence="1 7">Multi-pass membrane protein</topology>
    </subcellularLocation>
</comment>
<dbReference type="Gene3D" id="2.60.40.1120">
    <property type="entry name" value="Carboxypeptidase-like, regulatory domain"/>
    <property type="match status" value="1"/>
</dbReference>
<dbReference type="InterPro" id="IPR037066">
    <property type="entry name" value="Plug_dom_sf"/>
</dbReference>
<name>A0A444VI35_9FLAO</name>
<evidence type="ECO:0000256" key="1">
    <source>
        <dbReference type="ARBA" id="ARBA00004571"/>
    </source>
</evidence>
<dbReference type="SUPFAM" id="SSF49464">
    <property type="entry name" value="Carboxypeptidase regulatory domain-like"/>
    <property type="match status" value="1"/>
</dbReference>
<dbReference type="Pfam" id="PF07715">
    <property type="entry name" value="Plug"/>
    <property type="match status" value="1"/>
</dbReference>
<reference evidence="9 10" key="1">
    <citation type="submission" date="2014-04" db="EMBL/GenBank/DDBJ databases">
        <title>Whole genome of Muricauda olearia.</title>
        <authorList>
            <person name="Zhang X.-H."/>
            <person name="Tang K."/>
        </authorList>
    </citation>
    <scope>NUCLEOTIDE SEQUENCE [LARGE SCALE GENOMIC DNA]</scope>
    <source>
        <strain evidence="9 10">Th120</strain>
    </source>
</reference>
<evidence type="ECO:0000259" key="8">
    <source>
        <dbReference type="Pfam" id="PF07715"/>
    </source>
</evidence>
<dbReference type="EMBL" id="JJMP01000010">
    <property type="protein sequence ID" value="RYC50428.1"/>
    <property type="molecule type" value="Genomic_DNA"/>
</dbReference>
<dbReference type="Gene3D" id="2.40.170.20">
    <property type="entry name" value="TonB-dependent receptor, beta-barrel domain"/>
    <property type="match status" value="1"/>
</dbReference>
<proteinExistence type="inferred from homology"/>
<evidence type="ECO:0000256" key="6">
    <source>
        <dbReference type="ARBA" id="ARBA00023237"/>
    </source>
</evidence>
<dbReference type="Proteomes" id="UP000290261">
    <property type="component" value="Unassembled WGS sequence"/>
</dbReference>
<evidence type="ECO:0000256" key="3">
    <source>
        <dbReference type="ARBA" id="ARBA00022452"/>
    </source>
</evidence>
<dbReference type="Pfam" id="PF13715">
    <property type="entry name" value="CarbopepD_reg_2"/>
    <property type="match status" value="1"/>
</dbReference>
<dbReference type="InterPro" id="IPR012910">
    <property type="entry name" value="Plug_dom"/>
</dbReference>
<keyword evidence="10" id="KW-1185">Reference proteome</keyword>
<dbReference type="InterPro" id="IPR023997">
    <property type="entry name" value="TonB-dep_OMP_SusC/RagA_CS"/>
</dbReference>
<dbReference type="InterPro" id="IPR039426">
    <property type="entry name" value="TonB-dep_rcpt-like"/>
</dbReference>
<organism evidence="9 10">
    <name type="scientific">Flagellimonas olearia</name>
    <dbReference type="NCBI Taxonomy" id="552546"/>
    <lineage>
        <taxon>Bacteria</taxon>
        <taxon>Pseudomonadati</taxon>
        <taxon>Bacteroidota</taxon>
        <taxon>Flavobacteriia</taxon>
        <taxon>Flavobacteriales</taxon>
        <taxon>Flavobacteriaceae</taxon>
        <taxon>Flagellimonas</taxon>
    </lineage>
</organism>
<evidence type="ECO:0000313" key="9">
    <source>
        <dbReference type="EMBL" id="RYC50428.1"/>
    </source>
</evidence>
<comment type="caution">
    <text evidence="9">The sequence shown here is derived from an EMBL/GenBank/DDBJ whole genome shotgun (WGS) entry which is preliminary data.</text>
</comment>
<sequence length="1109" mass="124191">MKNQTNWASPKSVGNKLLLLTMKGYLLFFCALAMGMNTDKVLSQQMVVIATDQVLTVDEVFDLIMEQTDYNFIYQVDLFKGKPKVELKKGKIKVDKLLQLSLADSPVILDLTDSNTIFIQPQTMSLPQRQQDFVVTGKVTNLDGVPLSGVTVRIKNMNRGVATDFNGDFKIMVPDESSVLVFTSIGYRSQEISVGKLRTVNISLEESVSELDEVVLNAGYYKTSQRKATGNIARIDKKTIENQPVNNPLGALQGYVSGVDIRQTTGVPGGGFEIEIRGRNFINGGTNPLFIVDGVPFSSESLEATRVGSQINQANVSPLNALNPQDIESIEILKEADATAIYGSRGANGVVLITTRKGKAGKTQFTANLSTSLGKVSQFRNLMTTDQFLEVRREGAVQDGYGSFLEDPAFDFFWPDITVWGQDRYTDWQKELIGGTAFRNNVQLSISGGSDQTQFLISGAHQKQTTVFPGDSNYKKTTVHSNVNHQSKDGRFSLNFSTNYAIENNDLLRQDPTSLAYSLPPNAPAVYDEEGNINWENNTFRDNPMAQMLRDYQVQTKTLIANLGVSYRLLSSLEFKTNLGYNNSEYGSFNTFPHDSRSPGDGYTSRTGSIIDLNTSARDSWIVEPQINWMQEWNGLKLDVLVGSTFQQETTEQFVQRGRGFASNQLIQNIAAAETVEIVDDIDSEYNYQAFFGRLNLNWKDRYIVNLTGRRDGSSRFGPGKQFGNFGAVGAAWIFSNENFLKDNPTFNFGKIRASYGTTGSDNIGNYKFLDTYTTSNEQYNGINIMEPSGIFNPILAWEENKKLEFGLELGFFKDRLVLNTSWYRNRSSNQLIGIPLAATTGFGSLEGNFDAVVQNTGFELDLNTVNVQGKGFRWTTSFNITVPKNELLKFDDIENSTFANRYEVGKSLNIRYLFRSLGVNPETGLYEFEDFNNDGLTDRTNDRQVTRDFTPDLYGGLGNTLRYKNLSLDFFFQFKKQLGYNYYRDQNLPGYPRNLPVDFYDRWQEPGDIAPYPRATAGLDFSGDLPYVGGYQATSDAAVTDASFIRLRNVLLTYRIPKGFSLGLDASVYLQGQNLLTITGYRFGDPEQTSFNYLPPLRQFTLGLNLNF</sequence>
<dbReference type="GO" id="GO:0009279">
    <property type="term" value="C:cell outer membrane"/>
    <property type="evidence" value="ECO:0007669"/>
    <property type="project" value="UniProtKB-SubCell"/>
</dbReference>
<dbReference type="Gene3D" id="2.170.130.10">
    <property type="entry name" value="TonB-dependent receptor, plug domain"/>
    <property type="match status" value="1"/>
</dbReference>
<dbReference type="InterPro" id="IPR008969">
    <property type="entry name" value="CarboxyPept-like_regulatory"/>
</dbReference>
<feature type="domain" description="TonB-dependent receptor plug" evidence="8">
    <location>
        <begin position="225"/>
        <end position="350"/>
    </location>
</feature>
<dbReference type="NCBIfam" id="TIGR04056">
    <property type="entry name" value="OMP_RagA_SusC"/>
    <property type="match status" value="1"/>
</dbReference>
<keyword evidence="3 7" id="KW-1134">Transmembrane beta strand</keyword>
<dbReference type="InterPro" id="IPR036942">
    <property type="entry name" value="Beta-barrel_TonB_sf"/>
</dbReference>
<evidence type="ECO:0000313" key="10">
    <source>
        <dbReference type="Proteomes" id="UP000290261"/>
    </source>
</evidence>
<comment type="similarity">
    <text evidence="7">Belongs to the TonB-dependent receptor family.</text>
</comment>
<keyword evidence="6 7" id="KW-0998">Cell outer membrane</keyword>
<dbReference type="RefSeq" id="WP_129656008.1">
    <property type="nucleotide sequence ID" value="NZ_ML142914.1"/>
</dbReference>
<accession>A0A444VI35</accession>
<dbReference type="InterPro" id="IPR023996">
    <property type="entry name" value="TonB-dep_OMP_SusC/RagA"/>
</dbReference>
<evidence type="ECO:0000256" key="4">
    <source>
        <dbReference type="ARBA" id="ARBA00022692"/>
    </source>
</evidence>
<dbReference type="PROSITE" id="PS52016">
    <property type="entry name" value="TONB_DEPENDENT_REC_3"/>
    <property type="match status" value="1"/>
</dbReference>